<dbReference type="Gene3D" id="3.40.50.300">
    <property type="entry name" value="P-loop containing nucleotide triphosphate hydrolases"/>
    <property type="match status" value="1"/>
</dbReference>
<dbReference type="KEGG" id="oxy:HCG48_08455"/>
<protein>
    <recommendedName>
        <fullName evidence="2">Novel STAND NTPase 1 domain-containing protein</fullName>
    </recommendedName>
</protein>
<evidence type="ECO:0000313" key="4">
    <source>
        <dbReference type="Proteomes" id="UP000500857"/>
    </source>
</evidence>
<dbReference type="EMBL" id="CP051167">
    <property type="protein sequence ID" value="QIZ70606.1"/>
    <property type="molecule type" value="Genomic_DNA"/>
</dbReference>
<evidence type="ECO:0000256" key="1">
    <source>
        <dbReference type="SAM" id="MobiDB-lite"/>
    </source>
</evidence>
<keyword evidence="4" id="KW-1185">Reference proteome</keyword>
<evidence type="ECO:0000259" key="2">
    <source>
        <dbReference type="Pfam" id="PF20703"/>
    </source>
</evidence>
<sequence length="669" mass="75163">MTATQAREKRVAVRQRKGRFTQGFLATSRANPKNNSTEKWGVSLPYLRQVLEHSPVKQQIAILDCCHSGELFNYQEADPGQSERVTRCLISACGAPELAYESTTAEHSVFAEALLQGLQQEGVVSTVTLSHYLIQALEPCGQTPKAINRDGEIILIDPDKEPLREREKAVVTGKNPYKGLAAFQKEDAPYFFGRQDLTKTLVNRIHDDSFLAVLGISGSGKSSVVRAGLIPELEKGDRFPDTQSWKIYDPFKPGDDPLESLARVLVDERHSFDRVNAELAQGAEGLQRLIAETEAPAVVLVIDQFEQIFTQCQSHAKRQQFLDCLLGALNHCRGDSRIAPTPGAIQTRHTPHIDSDPPLSKGGRGGYSPSLRVVITMRADFVGECAEYPQLAQLIETNNKIVGQMQEAELREAIAKPAEKEGWTIPEDLQNEIVKDVQQSPGSLPLLQYLLYELWDWRDRGLKVKTYQDMGGVLGALQTQADKIYNSLDPEEKTVAKSIFLELTQLVEEDKPTCRQVRKTRLTDLPPSPETVETVLAKLEDARLIVTGELQARGNNGDKIKVVDVAHEALIRNWETLKQWLGENPEIKRQRDEIQWTAQEWEDWGKPRNPEDLLRGIRLAEFEAFLKRYPEELSSVAIELIQLSIEARDRRGIPGIVSKVTDFFKNHEK</sequence>
<proteinExistence type="predicted"/>
<dbReference type="InterPro" id="IPR027417">
    <property type="entry name" value="P-loop_NTPase"/>
</dbReference>
<name>A0A6H1TWM7_9CYAN</name>
<dbReference type="InterPro" id="IPR049052">
    <property type="entry name" value="nSTAND1"/>
</dbReference>
<reference evidence="3 4" key="1">
    <citation type="submission" date="2020-04" db="EMBL/GenBank/DDBJ databases">
        <authorList>
            <person name="Basu S."/>
            <person name="Maruthanayagam V."/>
            <person name="Chakraborty S."/>
            <person name="Pramanik A."/>
            <person name="Mukherjee J."/>
            <person name="Brink B."/>
        </authorList>
    </citation>
    <scope>NUCLEOTIDE SEQUENCE [LARGE SCALE GENOMIC DNA]</scope>
    <source>
        <strain evidence="3 4">AP17</strain>
    </source>
</reference>
<dbReference type="Gene3D" id="3.40.50.1460">
    <property type="match status" value="1"/>
</dbReference>
<accession>A0A6H1TWM7</accession>
<dbReference type="Pfam" id="PF20703">
    <property type="entry name" value="nSTAND1"/>
    <property type="match status" value="1"/>
</dbReference>
<dbReference type="Proteomes" id="UP000500857">
    <property type="component" value="Chromosome"/>
</dbReference>
<feature type="domain" description="Novel STAND NTPase 1" evidence="2">
    <location>
        <begin position="176"/>
        <end position="607"/>
    </location>
</feature>
<dbReference type="SUPFAM" id="SSF52540">
    <property type="entry name" value="P-loop containing nucleoside triphosphate hydrolases"/>
    <property type="match status" value="1"/>
</dbReference>
<dbReference type="RefSeq" id="WP_168568761.1">
    <property type="nucleotide sequence ID" value="NZ_CP051167.1"/>
</dbReference>
<organism evidence="3 4">
    <name type="scientific">Oxynema aestuarii AP17</name>
    <dbReference type="NCBI Taxonomy" id="2064643"/>
    <lineage>
        <taxon>Bacteria</taxon>
        <taxon>Bacillati</taxon>
        <taxon>Cyanobacteriota</taxon>
        <taxon>Cyanophyceae</taxon>
        <taxon>Oscillatoriophycideae</taxon>
        <taxon>Oscillatoriales</taxon>
        <taxon>Oscillatoriaceae</taxon>
        <taxon>Oxynema</taxon>
        <taxon>Oxynema aestuarii</taxon>
    </lineage>
</organism>
<evidence type="ECO:0000313" key="3">
    <source>
        <dbReference type="EMBL" id="QIZ70606.1"/>
    </source>
</evidence>
<feature type="region of interest" description="Disordered" evidence="1">
    <location>
        <begin position="340"/>
        <end position="365"/>
    </location>
</feature>
<dbReference type="AlphaFoldDB" id="A0A6H1TWM7"/>
<gene>
    <name evidence="3" type="ORF">HCG48_08455</name>
</gene>